<organism evidence="1 2">
    <name type="scientific">Phialemonium thermophilum</name>
    <dbReference type="NCBI Taxonomy" id="223376"/>
    <lineage>
        <taxon>Eukaryota</taxon>
        <taxon>Fungi</taxon>
        <taxon>Dikarya</taxon>
        <taxon>Ascomycota</taxon>
        <taxon>Pezizomycotina</taxon>
        <taxon>Sordariomycetes</taxon>
        <taxon>Sordariomycetidae</taxon>
        <taxon>Cephalothecales</taxon>
        <taxon>Cephalothecaceae</taxon>
        <taxon>Phialemonium</taxon>
    </lineage>
</organism>
<proteinExistence type="predicted"/>
<comment type="caution">
    <text evidence="1">The sequence shown here is derived from an EMBL/GenBank/DDBJ whole genome shotgun (WGS) entry which is preliminary data.</text>
</comment>
<evidence type="ECO:0000313" key="2">
    <source>
        <dbReference type="Proteomes" id="UP001586593"/>
    </source>
</evidence>
<name>A0ABR3W3S1_9PEZI</name>
<reference evidence="1 2" key="1">
    <citation type="journal article" date="2024" name="Commun. Biol.">
        <title>Comparative genomic analysis of thermophilic fungi reveals convergent evolutionary adaptations and gene losses.</title>
        <authorList>
            <person name="Steindorff A.S."/>
            <person name="Aguilar-Pontes M.V."/>
            <person name="Robinson A.J."/>
            <person name="Andreopoulos B."/>
            <person name="LaButti K."/>
            <person name="Kuo A."/>
            <person name="Mondo S."/>
            <person name="Riley R."/>
            <person name="Otillar R."/>
            <person name="Haridas S."/>
            <person name="Lipzen A."/>
            <person name="Grimwood J."/>
            <person name="Schmutz J."/>
            <person name="Clum A."/>
            <person name="Reid I.D."/>
            <person name="Moisan M.C."/>
            <person name="Butler G."/>
            <person name="Nguyen T.T.M."/>
            <person name="Dewar K."/>
            <person name="Conant G."/>
            <person name="Drula E."/>
            <person name="Henrissat B."/>
            <person name="Hansel C."/>
            <person name="Singer S."/>
            <person name="Hutchinson M.I."/>
            <person name="de Vries R.P."/>
            <person name="Natvig D.O."/>
            <person name="Powell A.J."/>
            <person name="Tsang A."/>
            <person name="Grigoriev I.V."/>
        </authorList>
    </citation>
    <scope>NUCLEOTIDE SEQUENCE [LARGE SCALE GENOMIC DNA]</scope>
    <source>
        <strain evidence="1 2">ATCC 24622</strain>
    </source>
</reference>
<protein>
    <submittedName>
        <fullName evidence="1">Uncharacterized protein</fullName>
    </submittedName>
</protein>
<keyword evidence="2" id="KW-1185">Reference proteome</keyword>
<dbReference type="Proteomes" id="UP001586593">
    <property type="component" value="Unassembled WGS sequence"/>
</dbReference>
<sequence>MTSNGIMRTTEVQVAYGEGNMRHERDDGKFGYTTTSTGSLMPKSVPIVLSPNFLGFILSSPKEESHAANAELDRCGGAQIWA</sequence>
<dbReference type="EMBL" id="JAZHXJ010000739">
    <property type="protein sequence ID" value="KAL1852460.1"/>
    <property type="molecule type" value="Genomic_DNA"/>
</dbReference>
<evidence type="ECO:0000313" key="1">
    <source>
        <dbReference type="EMBL" id="KAL1852460.1"/>
    </source>
</evidence>
<gene>
    <name evidence="1" type="ORF">VTK73DRAFT_9213</name>
</gene>
<accession>A0ABR3W3S1</accession>